<dbReference type="Proteomes" id="UP000307087">
    <property type="component" value="Unassembled WGS sequence"/>
</dbReference>
<dbReference type="Gene3D" id="3.60.10.10">
    <property type="entry name" value="Endonuclease/exonuclease/phosphatase"/>
    <property type="match status" value="1"/>
</dbReference>
<dbReference type="OrthoDB" id="3767669at2"/>
<accession>A0A4S8NF10</accession>
<reference evidence="2 3" key="1">
    <citation type="journal article" date="2009" name="Int. J. Syst. Evol. Microbiol.">
        <title>Nocardioides caeni sp. nov., isolated from wastewater.</title>
        <authorList>
            <person name="Yoon J.H."/>
            <person name="Kang S.J."/>
            <person name="Park S."/>
            <person name="Kim W."/>
            <person name="Oh T.K."/>
        </authorList>
    </citation>
    <scope>NUCLEOTIDE SEQUENCE [LARGE SCALE GENOMIC DNA]</scope>
    <source>
        <strain evidence="2 3">DSM 23134</strain>
    </source>
</reference>
<comment type="caution">
    <text evidence="2">The sequence shown here is derived from an EMBL/GenBank/DDBJ whole genome shotgun (WGS) entry which is preliminary data.</text>
</comment>
<evidence type="ECO:0000259" key="1">
    <source>
        <dbReference type="Pfam" id="PF03372"/>
    </source>
</evidence>
<dbReference type="EMBL" id="STGW01000004">
    <property type="protein sequence ID" value="THV14651.1"/>
    <property type="molecule type" value="Genomic_DNA"/>
</dbReference>
<sequence>MKHLLRLASLASLGALLLALLAVPIAAPGPSSALARVAPPPKVTGVTPVGQEWVAAKLQVRWRAIPGASYQVRWGRTTAALARARVHPSPRASATSPALSTRCEPWRVQVRAVRSGRVGPWSSARQVRFTNRAPGVPALRHSATVQTSETAARVTWGRTPYVARYRLDWSAAPNGYWKGFEHNHTPWQGPASTGVSIQLPAAATAGDRFLHPAYGNPVYGQLNYDNGCTRTYRKSGWFGFFPQSRVPDAGDAVAFGTYNTELPSRLGAVPAKIANLAENIASQDLDVVVLQEANDDRAQSLLARLDARGQTDWTSHGVGSQQVMWRTSQWELVEGTALGMANDGNPATPLPTPGVRLTPAAGVADPQRQDIFVVSVHLEDTPGGTVAQRKRNANKAAGILLDQIAAAGTAGLPVLAGGDFKGSFSDGSAGSGSCDESNGCVGEGQPTFVRAGFWDSRTAPVKDGLAFGTVNKHVANPPRNSTGVGNRTDFLLAKGAGGFTLHRNVVRTFGDASDSHQSDHNLVVAHVVIPRVS</sequence>
<evidence type="ECO:0000313" key="2">
    <source>
        <dbReference type="EMBL" id="THV14651.1"/>
    </source>
</evidence>
<organism evidence="2 3">
    <name type="scientific">Nocardioides caeni</name>
    <dbReference type="NCBI Taxonomy" id="574700"/>
    <lineage>
        <taxon>Bacteria</taxon>
        <taxon>Bacillati</taxon>
        <taxon>Actinomycetota</taxon>
        <taxon>Actinomycetes</taxon>
        <taxon>Propionibacteriales</taxon>
        <taxon>Nocardioidaceae</taxon>
        <taxon>Nocardioides</taxon>
    </lineage>
</organism>
<dbReference type="Pfam" id="PF03372">
    <property type="entry name" value="Exo_endo_phos"/>
    <property type="match status" value="1"/>
</dbReference>
<dbReference type="SUPFAM" id="SSF56219">
    <property type="entry name" value="DNase I-like"/>
    <property type="match status" value="1"/>
</dbReference>
<evidence type="ECO:0000313" key="3">
    <source>
        <dbReference type="Proteomes" id="UP000307087"/>
    </source>
</evidence>
<dbReference type="InterPro" id="IPR005135">
    <property type="entry name" value="Endo/exonuclease/phosphatase"/>
</dbReference>
<dbReference type="InterPro" id="IPR036691">
    <property type="entry name" value="Endo/exonu/phosph_ase_sf"/>
</dbReference>
<dbReference type="AlphaFoldDB" id="A0A4S8NF10"/>
<dbReference type="GO" id="GO:0003824">
    <property type="term" value="F:catalytic activity"/>
    <property type="evidence" value="ECO:0007669"/>
    <property type="project" value="InterPro"/>
</dbReference>
<name>A0A4S8NF10_9ACTN</name>
<proteinExistence type="predicted"/>
<keyword evidence="3" id="KW-1185">Reference proteome</keyword>
<gene>
    <name evidence="2" type="ORF">E9934_08295</name>
</gene>
<feature type="domain" description="Endonuclease/exonuclease/phosphatase" evidence="1">
    <location>
        <begin position="257"/>
        <end position="420"/>
    </location>
</feature>
<dbReference type="RefSeq" id="WP_136562414.1">
    <property type="nucleotide sequence ID" value="NZ_BAABLS010000003.1"/>
</dbReference>
<protein>
    <recommendedName>
        <fullName evidence="1">Endonuclease/exonuclease/phosphatase domain-containing protein</fullName>
    </recommendedName>
</protein>